<dbReference type="PANTHER" id="PTHR43539:SF78">
    <property type="entry name" value="FLAVIN-CONTAINING MONOOXYGENASE"/>
    <property type="match status" value="1"/>
</dbReference>
<evidence type="ECO:0000313" key="3">
    <source>
        <dbReference type="Proteomes" id="UP000234525"/>
    </source>
</evidence>
<dbReference type="EMBL" id="FXZB01000011">
    <property type="protein sequence ID" value="SMX80244.1"/>
    <property type="molecule type" value="Genomic_DNA"/>
</dbReference>
<accession>A0A2H1IYK0</accession>
<comment type="caution">
    <text evidence="2">The sequence shown here is derived from an EMBL/GenBank/DDBJ whole genome shotgun (WGS) entry which is preliminary data.</text>
</comment>
<dbReference type="PRINTS" id="PR00469">
    <property type="entry name" value="PNDRDTASEII"/>
</dbReference>
<protein>
    <submittedName>
        <fullName evidence="2">Predicted flavoprotein CzcO associated with the cation diffusion facilitator CzcD</fullName>
    </submittedName>
</protein>
<reference evidence="2" key="1">
    <citation type="submission" date="2017-03" db="EMBL/GenBank/DDBJ databases">
        <authorList>
            <person name="Monnet C."/>
        </authorList>
    </citation>
    <scope>NUCLEOTIDE SEQUENCE [LARGE SCALE GENOMIC DNA]</scope>
    <source>
        <strain evidence="2">ATCC 9175</strain>
    </source>
</reference>
<keyword evidence="3" id="KW-1185">Reference proteome</keyword>
<dbReference type="Proteomes" id="UP000234525">
    <property type="component" value="Unassembled WGS sequence"/>
</dbReference>
<keyword evidence="1" id="KW-0560">Oxidoreductase</keyword>
<proteinExistence type="predicted"/>
<dbReference type="Gene3D" id="3.50.50.60">
    <property type="entry name" value="FAD/NAD(P)-binding domain"/>
    <property type="match status" value="1"/>
</dbReference>
<dbReference type="GO" id="GO:0004497">
    <property type="term" value="F:monooxygenase activity"/>
    <property type="evidence" value="ECO:0007669"/>
    <property type="project" value="TreeGrafter"/>
</dbReference>
<organism evidence="2 3">
    <name type="scientific">Brevibacterium aurantiacum</name>
    <dbReference type="NCBI Taxonomy" id="273384"/>
    <lineage>
        <taxon>Bacteria</taxon>
        <taxon>Bacillati</taxon>
        <taxon>Actinomycetota</taxon>
        <taxon>Actinomycetes</taxon>
        <taxon>Micrococcales</taxon>
        <taxon>Brevibacteriaceae</taxon>
        <taxon>Brevibacterium</taxon>
    </lineage>
</organism>
<evidence type="ECO:0000313" key="2">
    <source>
        <dbReference type="EMBL" id="SMX80244.1"/>
    </source>
</evidence>
<dbReference type="AlphaFoldDB" id="A0A2H1IYK0"/>
<dbReference type="InterPro" id="IPR050982">
    <property type="entry name" value="Auxin_biosynth/cation_transpt"/>
</dbReference>
<gene>
    <name evidence="2" type="ORF">BAUR9175_01822</name>
</gene>
<dbReference type="PRINTS" id="PR00368">
    <property type="entry name" value="FADPNR"/>
</dbReference>
<dbReference type="GO" id="GO:0050660">
    <property type="term" value="F:flavin adenine dinucleotide binding"/>
    <property type="evidence" value="ECO:0007669"/>
    <property type="project" value="TreeGrafter"/>
</dbReference>
<dbReference type="RefSeq" id="WP_101583590.1">
    <property type="nucleotide sequence ID" value="NZ_FXZB01000011.1"/>
</dbReference>
<sequence length="412" mass="44711">MVCRISELLVDSHWPIVIIGAGQAGLSAAHYLWRDGLVPGKDFIILDAGAGPGGAWRERWDSLTLGSTNHVADLPGFPLGTPDPSVPASAVVSDYYSRFERELELCVVRPAEVVTVKSPTPGSGPLEITADIDGERVQLSSRYLINATGTWTHPYVPFVPGIAEFEGRQLHTANFRNVEDFRGLRTLVIGGGISATQFLLELAKVTETLWATRRPPNFTSREFDGNWGLEVERAVRSRTLAGLAPASVVRTTGLPVRQDFLDGVESGVFVSRGMIDAIMPHGVHFPGQSAEEQSTSEGLGPSASDHLALPESWHPFEDERVEEVDVIFWNTGFRAALNHLAPLRLRTPDGGISMETEVAVKDDRRIFLVGYGSASSTVGATRAGRIAARELLKRRARAQHAPAQEKAGVSRP</sequence>
<dbReference type="Pfam" id="PF13738">
    <property type="entry name" value="Pyr_redox_3"/>
    <property type="match status" value="1"/>
</dbReference>
<evidence type="ECO:0000256" key="1">
    <source>
        <dbReference type="ARBA" id="ARBA00023002"/>
    </source>
</evidence>
<dbReference type="PANTHER" id="PTHR43539">
    <property type="entry name" value="FLAVIN-BINDING MONOOXYGENASE-LIKE PROTEIN (AFU_ORTHOLOGUE AFUA_4G09220)"/>
    <property type="match status" value="1"/>
</dbReference>
<dbReference type="SUPFAM" id="SSF51905">
    <property type="entry name" value="FAD/NAD(P)-binding domain"/>
    <property type="match status" value="1"/>
</dbReference>
<name>A0A2H1IYK0_BREAU</name>
<dbReference type="InterPro" id="IPR036188">
    <property type="entry name" value="FAD/NAD-bd_sf"/>
</dbReference>